<comment type="caution">
    <text evidence="1">The sequence shown here is derived from an EMBL/GenBank/DDBJ whole genome shotgun (WGS) entry which is preliminary data.</text>
</comment>
<accession>A0A4T0X0C4</accession>
<dbReference type="Proteomes" id="UP000307173">
    <property type="component" value="Unassembled WGS sequence"/>
</dbReference>
<proteinExistence type="predicted"/>
<evidence type="ECO:0000313" key="1">
    <source>
        <dbReference type="EMBL" id="TID23176.1"/>
    </source>
</evidence>
<name>A0A4T0X0C4_9ASCO</name>
<gene>
    <name evidence="1" type="ORF">CANINC_003193</name>
</gene>
<sequence length="112" mass="12502">MSTQVQIPVHADGHEPMSYKDQWKEDFTYKGFRKNIGSIIPSGHDLKAQGKVLYNVFIVGAYHLDFTVEGIKKSFAPVIPSVADLKQQGIVCWKVFGTGLFTAGKFICSKHQ</sequence>
<protein>
    <submittedName>
        <fullName evidence="1">Uncharacterized protein</fullName>
    </submittedName>
</protein>
<keyword evidence="2" id="KW-1185">Reference proteome</keyword>
<dbReference type="EMBL" id="SELW01000533">
    <property type="protein sequence ID" value="TID23176.1"/>
    <property type="molecule type" value="Genomic_DNA"/>
</dbReference>
<reference evidence="1 2" key="1">
    <citation type="journal article" date="2019" name="Front. Genet.">
        <title>Whole-Genome Sequencing of the Opportunistic Yeast Pathogen Candida inconspicua Uncovers Its Hybrid Origin.</title>
        <authorList>
            <person name="Mixao V."/>
            <person name="Hansen A.P."/>
            <person name="Saus E."/>
            <person name="Boekhout T."/>
            <person name="Lass-Florl C."/>
            <person name="Gabaldon T."/>
        </authorList>
    </citation>
    <scope>NUCLEOTIDE SEQUENCE [LARGE SCALE GENOMIC DNA]</scope>
    <source>
        <strain evidence="1 2">CBS 180</strain>
    </source>
</reference>
<evidence type="ECO:0000313" key="2">
    <source>
        <dbReference type="Proteomes" id="UP000307173"/>
    </source>
</evidence>
<organism evidence="1 2">
    <name type="scientific">Pichia inconspicua</name>
    <dbReference type="NCBI Taxonomy" id="52247"/>
    <lineage>
        <taxon>Eukaryota</taxon>
        <taxon>Fungi</taxon>
        <taxon>Dikarya</taxon>
        <taxon>Ascomycota</taxon>
        <taxon>Saccharomycotina</taxon>
        <taxon>Pichiomycetes</taxon>
        <taxon>Pichiales</taxon>
        <taxon>Pichiaceae</taxon>
        <taxon>Pichia</taxon>
    </lineage>
</organism>
<dbReference type="AlphaFoldDB" id="A0A4T0X0C4"/>